<feature type="transmembrane region" description="Helical" evidence="4">
    <location>
        <begin position="59"/>
        <end position="77"/>
    </location>
</feature>
<dbReference type="EMBL" id="CAEY01000380">
    <property type="status" value="NOT_ANNOTATED_CDS"/>
    <property type="molecule type" value="Genomic_DNA"/>
</dbReference>
<dbReference type="KEGG" id="tut:107366364"/>
<evidence type="ECO:0000313" key="6">
    <source>
        <dbReference type="Proteomes" id="UP000015104"/>
    </source>
</evidence>
<dbReference type="SUPFAM" id="SSF103473">
    <property type="entry name" value="MFS general substrate transporter"/>
    <property type="match status" value="1"/>
</dbReference>
<dbReference type="OrthoDB" id="6365769at2759"/>
<dbReference type="PANTHER" id="PTHR23121:SF9">
    <property type="entry name" value="SODIUM-DEPENDENT GLUCOSE TRANSPORTER 1"/>
    <property type="match status" value="1"/>
</dbReference>
<dbReference type="InterPro" id="IPR011701">
    <property type="entry name" value="MFS"/>
</dbReference>
<evidence type="ECO:0000256" key="3">
    <source>
        <dbReference type="ARBA" id="ARBA00023136"/>
    </source>
</evidence>
<reference evidence="5" key="2">
    <citation type="submission" date="2015-06" db="UniProtKB">
        <authorList>
            <consortium name="EnsemblMetazoa"/>
        </authorList>
    </citation>
    <scope>IDENTIFICATION</scope>
</reference>
<dbReference type="Gene3D" id="1.20.1250.20">
    <property type="entry name" value="MFS general substrate transporter like domains"/>
    <property type="match status" value="2"/>
</dbReference>
<feature type="transmembrane region" description="Helical" evidence="4">
    <location>
        <begin position="314"/>
        <end position="332"/>
    </location>
</feature>
<feature type="transmembrane region" description="Helical" evidence="4">
    <location>
        <begin position="400"/>
        <end position="422"/>
    </location>
</feature>
<reference evidence="6" key="1">
    <citation type="submission" date="2011-08" db="EMBL/GenBank/DDBJ databases">
        <authorList>
            <person name="Rombauts S."/>
        </authorList>
    </citation>
    <scope>NUCLEOTIDE SEQUENCE</scope>
    <source>
        <strain evidence="6">London</strain>
    </source>
</reference>
<dbReference type="EnsemblMetazoa" id="tetur18g01050.1">
    <property type="protein sequence ID" value="tetur18g01050.1"/>
    <property type="gene ID" value="tetur18g01050"/>
</dbReference>
<keyword evidence="1 4" id="KW-0812">Transmembrane</keyword>
<feature type="transmembrane region" description="Helical" evidence="4">
    <location>
        <begin position="282"/>
        <end position="302"/>
    </location>
</feature>
<keyword evidence="2 4" id="KW-1133">Transmembrane helix</keyword>
<accession>T1KQT2</accession>
<dbReference type="Proteomes" id="UP000015104">
    <property type="component" value="Unassembled WGS sequence"/>
</dbReference>
<sequence>MKLTVYIRTHQIKLIKSWFCLMSFMGLGACCTLLGSSLLDLQIRMSETFAVTSNLVPSRSIGYLIGGIISGIIGRWLGFNMILFISNFSAGLFIALAPWFTSFYTVYSLFLLSGISQGIFDITCNTYILQIWKGNPQLSNYIQILHGSFGIGSLLTPLITQPFLLPLNETTNGTKDDAAILGSYKPDDVKVQYPFLCVGFFLIIASVGFLSFHFNERSKKGSNSDSDENTSNSNDPPNWKKYCGIAMLSIIANLTFGIQTLIGSLGPSFAVKSELHMSKQTGATLVTIFWSVFTCYRIIFIISSNFIHENHLMWISYASLLASVVVSVPHAAWNQLCIWITMVLLGIGFSPLFTVSLSRLQKYFLLSNSLASFIFINGSVGESIHPWIASKLMESDPVLFVYYLGFLSSLFVFTCFIVPIICERIFRTEKKRDNTRTASIRSWTR</sequence>
<dbReference type="PANTHER" id="PTHR23121">
    <property type="entry name" value="SODIUM-DEPENDENT GLUCOSE TRANSPORTER 1"/>
    <property type="match status" value="1"/>
</dbReference>
<dbReference type="HOGENOM" id="CLU_028923_2_1_1"/>
<gene>
    <name evidence="5" type="primary">107366364</name>
</gene>
<evidence type="ECO:0000313" key="5">
    <source>
        <dbReference type="EnsemblMetazoa" id="tetur18g01050.1"/>
    </source>
</evidence>
<keyword evidence="6" id="KW-1185">Reference proteome</keyword>
<organism evidence="5 6">
    <name type="scientific">Tetranychus urticae</name>
    <name type="common">Two-spotted spider mite</name>
    <dbReference type="NCBI Taxonomy" id="32264"/>
    <lineage>
        <taxon>Eukaryota</taxon>
        <taxon>Metazoa</taxon>
        <taxon>Ecdysozoa</taxon>
        <taxon>Arthropoda</taxon>
        <taxon>Chelicerata</taxon>
        <taxon>Arachnida</taxon>
        <taxon>Acari</taxon>
        <taxon>Acariformes</taxon>
        <taxon>Trombidiformes</taxon>
        <taxon>Prostigmata</taxon>
        <taxon>Eleutherengona</taxon>
        <taxon>Raphignathae</taxon>
        <taxon>Tetranychoidea</taxon>
        <taxon>Tetranychidae</taxon>
        <taxon>Tetranychus</taxon>
    </lineage>
</organism>
<evidence type="ECO:0000256" key="1">
    <source>
        <dbReference type="ARBA" id="ARBA00022692"/>
    </source>
</evidence>
<name>T1KQT2_TETUR</name>
<dbReference type="GO" id="GO:0022857">
    <property type="term" value="F:transmembrane transporter activity"/>
    <property type="evidence" value="ECO:0007669"/>
    <property type="project" value="InterPro"/>
</dbReference>
<dbReference type="eggNOG" id="ENOG502R5UW">
    <property type="taxonomic scope" value="Eukaryota"/>
</dbReference>
<feature type="transmembrane region" description="Helical" evidence="4">
    <location>
        <begin position="363"/>
        <end position="380"/>
    </location>
</feature>
<feature type="transmembrane region" description="Helical" evidence="4">
    <location>
        <begin position="242"/>
        <end position="262"/>
    </location>
</feature>
<dbReference type="OMA" id="KSWFCLM"/>
<keyword evidence="3 4" id="KW-0472">Membrane</keyword>
<dbReference type="InterPro" id="IPR036259">
    <property type="entry name" value="MFS_trans_sf"/>
</dbReference>
<feature type="transmembrane region" description="Helical" evidence="4">
    <location>
        <begin position="18"/>
        <end position="39"/>
    </location>
</feature>
<evidence type="ECO:0000256" key="4">
    <source>
        <dbReference type="SAM" id="Phobius"/>
    </source>
</evidence>
<evidence type="ECO:0008006" key="7">
    <source>
        <dbReference type="Google" id="ProtNLM"/>
    </source>
</evidence>
<dbReference type="Pfam" id="PF07690">
    <property type="entry name" value="MFS_1"/>
    <property type="match status" value="1"/>
</dbReference>
<evidence type="ECO:0000256" key="2">
    <source>
        <dbReference type="ARBA" id="ARBA00022989"/>
    </source>
</evidence>
<feature type="transmembrane region" description="Helical" evidence="4">
    <location>
        <begin position="193"/>
        <end position="214"/>
    </location>
</feature>
<dbReference type="AlphaFoldDB" id="T1KQT2"/>
<proteinExistence type="predicted"/>
<dbReference type="PROSITE" id="PS51257">
    <property type="entry name" value="PROKAR_LIPOPROTEIN"/>
    <property type="match status" value="1"/>
</dbReference>
<protein>
    <recommendedName>
        <fullName evidence="7">Major facilitator superfamily (MFS) profile domain-containing protein</fullName>
    </recommendedName>
</protein>
<feature type="transmembrane region" description="Helical" evidence="4">
    <location>
        <begin position="338"/>
        <end position="356"/>
    </location>
</feature>